<proteinExistence type="predicted"/>
<sequence>MSTLSDGGSLLFQELVDRVIDHLWDDKPSLGACTLVCSSWLPEARYHLFREIILRFSNSCTEKLCLFPQSVQDEIWILYSRTRELELSLHDFTVKEIAILVSKMPMLRWLRLDIQVLRHEQGSIMPVCPSVREITLRGVSLYESLLLMGLYLAFPNTRILKISYPHNDMPPQTLPTELALEYLEVEYGGIPLALLKDLPRTACKNTLRGLGLFAHTQYPPVLQNFPLEMKRNIRHLRLVLHGGLGLEEHNSNVTITCKCQKLHCTRLISSYSVILAILSTFPGLQDVSLTFSFTALTLSRPLEDQLPSLAALPKGLQFLTIECDLRHSQGFPHGFPLIWKKLDSVVLQCPELKLVRCLEYHARSYSDFSWPFSEESQQGIRELLPTLNASGLLRF</sequence>
<comment type="caution">
    <text evidence="1">The sequence shown here is derived from an EMBL/GenBank/DDBJ whole genome shotgun (WGS) entry which is preliminary data.</text>
</comment>
<protein>
    <submittedName>
        <fullName evidence="1">Uncharacterized protein</fullName>
    </submittedName>
</protein>
<dbReference type="EMBL" id="JASBNA010000006">
    <property type="protein sequence ID" value="KAK7690611.1"/>
    <property type="molecule type" value="Genomic_DNA"/>
</dbReference>
<gene>
    <name evidence="1" type="ORF">QCA50_005710</name>
</gene>
<evidence type="ECO:0000313" key="1">
    <source>
        <dbReference type="EMBL" id="KAK7690611.1"/>
    </source>
</evidence>
<keyword evidence="2" id="KW-1185">Reference proteome</keyword>
<accession>A0AAW0GCG7</accession>
<reference evidence="1 2" key="1">
    <citation type="submission" date="2022-09" db="EMBL/GenBank/DDBJ databases">
        <authorList>
            <person name="Palmer J.M."/>
        </authorList>
    </citation>
    <scope>NUCLEOTIDE SEQUENCE [LARGE SCALE GENOMIC DNA]</scope>
    <source>
        <strain evidence="1 2">DSM 7382</strain>
    </source>
</reference>
<dbReference type="Proteomes" id="UP001385951">
    <property type="component" value="Unassembled WGS sequence"/>
</dbReference>
<evidence type="ECO:0000313" key="2">
    <source>
        <dbReference type="Proteomes" id="UP001385951"/>
    </source>
</evidence>
<organism evidence="1 2">
    <name type="scientific">Cerrena zonata</name>
    <dbReference type="NCBI Taxonomy" id="2478898"/>
    <lineage>
        <taxon>Eukaryota</taxon>
        <taxon>Fungi</taxon>
        <taxon>Dikarya</taxon>
        <taxon>Basidiomycota</taxon>
        <taxon>Agaricomycotina</taxon>
        <taxon>Agaricomycetes</taxon>
        <taxon>Polyporales</taxon>
        <taxon>Cerrenaceae</taxon>
        <taxon>Cerrena</taxon>
    </lineage>
</organism>
<name>A0AAW0GCG7_9APHY</name>
<dbReference type="AlphaFoldDB" id="A0AAW0GCG7"/>